<evidence type="ECO:0000313" key="3">
    <source>
        <dbReference type="Proteomes" id="UP000824229"/>
    </source>
</evidence>
<evidence type="ECO:0000256" key="1">
    <source>
        <dbReference type="SAM" id="Phobius"/>
    </source>
</evidence>
<gene>
    <name evidence="2" type="ORF">H9872_08105</name>
</gene>
<feature type="transmembrane region" description="Helical" evidence="1">
    <location>
        <begin position="82"/>
        <end position="111"/>
    </location>
</feature>
<keyword evidence="1" id="KW-1133">Transmembrane helix</keyword>
<organism evidence="2 3">
    <name type="scientific">Candidatus Cellulosilyticum pullistercoris</name>
    <dbReference type="NCBI Taxonomy" id="2838521"/>
    <lineage>
        <taxon>Bacteria</taxon>
        <taxon>Bacillati</taxon>
        <taxon>Bacillota</taxon>
        <taxon>Clostridia</taxon>
        <taxon>Lachnospirales</taxon>
        <taxon>Cellulosilyticaceae</taxon>
        <taxon>Cellulosilyticum</taxon>
    </lineage>
</organism>
<evidence type="ECO:0008006" key="4">
    <source>
        <dbReference type="Google" id="ProtNLM"/>
    </source>
</evidence>
<dbReference type="EMBL" id="JAHLFQ010000189">
    <property type="protein sequence ID" value="MBU3804705.1"/>
    <property type="molecule type" value="Genomic_DNA"/>
</dbReference>
<accession>A0A9E2KD97</accession>
<reference evidence="2" key="2">
    <citation type="submission" date="2021-04" db="EMBL/GenBank/DDBJ databases">
        <authorList>
            <person name="Gilroy R."/>
        </authorList>
    </citation>
    <scope>NUCLEOTIDE SEQUENCE</scope>
    <source>
        <strain evidence="2">B5-657</strain>
    </source>
</reference>
<evidence type="ECO:0000313" key="2">
    <source>
        <dbReference type="EMBL" id="MBU3804705.1"/>
    </source>
</evidence>
<proteinExistence type="predicted"/>
<sequence length="217" mass="24248">MNEILGYFFYPEASMGRLLIQDNKNKWKDGLKYLTMTIVLLSFLTIAVYRVSGVHITDIVGSSLEGKINGLVGNHLNEGLTWITLVLVLMIQTCIISSVRMLAWLGMLYLASSILGKKISLYETILISMFSMVVWVAAQLFGVISILIVSIMPIEIINQMLIGLSTLLNYWYLVLMAIGFTIATRSTFFKGGLTILVIQGIFWMLGNMMPILHTLLG</sequence>
<comment type="caution">
    <text evidence="2">The sequence shown here is derived from an EMBL/GenBank/DDBJ whole genome shotgun (WGS) entry which is preliminary data.</text>
</comment>
<keyword evidence="1" id="KW-0472">Membrane</keyword>
<protein>
    <recommendedName>
        <fullName evidence="4">Yip1 domain-containing protein</fullName>
    </recommendedName>
</protein>
<reference evidence="2" key="1">
    <citation type="journal article" date="2021" name="PeerJ">
        <title>Extensive microbial diversity within the chicken gut microbiome revealed by metagenomics and culture.</title>
        <authorList>
            <person name="Gilroy R."/>
            <person name="Ravi A."/>
            <person name="Getino M."/>
            <person name="Pursley I."/>
            <person name="Horton D.L."/>
            <person name="Alikhan N.F."/>
            <person name="Baker D."/>
            <person name="Gharbi K."/>
            <person name="Hall N."/>
            <person name="Watson M."/>
            <person name="Adriaenssens E.M."/>
            <person name="Foster-Nyarko E."/>
            <person name="Jarju S."/>
            <person name="Secka A."/>
            <person name="Antonio M."/>
            <person name="Oren A."/>
            <person name="Chaudhuri R.R."/>
            <person name="La Ragione R."/>
            <person name="Hildebrand F."/>
            <person name="Pallen M.J."/>
        </authorList>
    </citation>
    <scope>NUCLEOTIDE SEQUENCE</scope>
    <source>
        <strain evidence="2">B5-657</strain>
    </source>
</reference>
<feature type="transmembrane region" description="Helical" evidence="1">
    <location>
        <begin position="160"/>
        <end position="183"/>
    </location>
</feature>
<dbReference type="AlphaFoldDB" id="A0A9E2KD97"/>
<name>A0A9E2KD97_9FIRM</name>
<keyword evidence="1" id="KW-0812">Transmembrane</keyword>
<dbReference type="Proteomes" id="UP000824229">
    <property type="component" value="Unassembled WGS sequence"/>
</dbReference>
<feature type="transmembrane region" description="Helical" evidence="1">
    <location>
        <begin position="33"/>
        <end position="52"/>
    </location>
</feature>
<feature type="transmembrane region" description="Helical" evidence="1">
    <location>
        <begin position="195"/>
        <end position="216"/>
    </location>
</feature>
<feature type="transmembrane region" description="Helical" evidence="1">
    <location>
        <begin position="132"/>
        <end position="154"/>
    </location>
</feature>